<dbReference type="AlphaFoldDB" id="A0A4V3XL04"/>
<dbReference type="RefSeq" id="WP_136461852.1">
    <property type="nucleotide sequence ID" value="NZ_SRKY01000001.1"/>
</dbReference>
<dbReference type="Gene3D" id="3.90.1300.10">
    <property type="entry name" value="Amidase signature (AS) domain"/>
    <property type="match status" value="1"/>
</dbReference>
<dbReference type="InterPro" id="IPR000120">
    <property type="entry name" value="Amidase"/>
</dbReference>
<dbReference type="SUPFAM" id="SSF75304">
    <property type="entry name" value="Amidase signature (AS) enzymes"/>
    <property type="match status" value="1"/>
</dbReference>
<sequence>MSDLLEHSGLELSALIAGKDVSCAEVMDATLTRIEAVNGPLNAITSLRDRDALMDEARQADKAEPQGWLHGIPMAIKDLAAAKGLPNTMGSPVFADQIAGADDIHVARLRAAGAIFIGKTNVPEFGLGSHTFNPVFGATANPYAPGRTCGGSSGGAAVALAARMVSVADGSDMMGSLRNPAAWNNVYGMRPTEGVIPSEPRGDTYLQRLSTNGPMARSPRDLAALLDTMGGPDPRQPFGISLPLTLPEISAQVTGRWIGWLGDWGGAYPMDAGILALCETALRQMEEIGLSVENLAPPCAAEEIWEPWKGLRHFAVASSLGPLFDNPETRGKLKQTAQWEIENGRALSAQDISRLSAMRSLWFQRAAKLAETYDALVLPSAQVWPFDVDTEYPQQIAGQGMDTYHRWMEVVIPASLIGLPVVNVPIGFSDDGLPMGLQLIGPRGGDGRLLQLAESWHAATDWPGRCPPTLAT</sequence>
<gene>
    <name evidence="2" type="ORF">E4Z66_05090</name>
</gene>
<dbReference type="NCBIfam" id="NF005686">
    <property type="entry name" value="PRK07486.1"/>
    <property type="match status" value="1"/>
</dbReference>
<evidence type="ECO:0000313" key="2">
    <source>
        <dbReference type="EMBL" id="THH38933.1"/>
    </source>
</evidence>
<reference evidence="2 3" key="1">
    <citation type="submission" date="2019-04" db="EMBL/GenBank/DDBJ databases">
        <title>Shimia ponticola sp. nov., isolated from seawater.</title>
        <authorList>
            <person name="Kim Y.-O."/>
            <person name="Yoon J.-H."/>
        </authorList>
    </citation>
    <scope>NUCLEOTIDE SEQUENCE [LARGE SCALE GENOMIC DNA]</scope>
    <source>
        <strain evidence="2 3">MYP11</strain>
    </source>
</reference>
<keyword evidence="3" id="KW-1185">Reference proteome</keyword>
<proteinExistence type="predicted"/>
<evidence type="ECO:0000259" key="1">
    <source>
        <dbReference type="Pfam" id="PF01425"/>
    </source>
</evidence>
<dbReference type="PANTHER" id="PTHR11895">
    <property type="entry name" value="TRANSAMIDASE"/>
    <property type="match status" value="1"/>
</dbReference>
<organism evidence="2 3">
    <name type="scientific">Aliishimia ponticola</name>
    <dbReference type="NCBI Taxonomy" id="2499833"/>
    <lineage>
        <taxon>Bacteria</taxon>
        <taxon>Pseudomonadati</taxon>
        <taxon>Pseudomonadota</taxon>
        <taxon>Alphaproteobacteria</taxon>
        <taxon>Rhodobacterales</taxon>
        <taxon>Paracoccaceae</taxon>
        <taxon>Aliishimia</taxon>
    </lineage>
</organism>
<dbReference type="Pfam" id="PF01425">
    <property type="entry name" value="Amidase"/>
    <property type="match status" value="1"/>
</dbReference>
<dbReference type="OrthoDB" id="9777859at2"/>
<dbReference type="InterPro" id="IPR023631">
    <property type="entry name" value="Amidase_dom"/>
</dbReference>
<dbReference type="GO" id="GO:0003824">
    <property type="term" value="F:catalytic activity"/>
    <property type="evidence" value="ECO:0007669"/>
    <property type="project" value="InterPro"/>
</dbReference>
<feature type="domain" description="Amidase" evidence="1">
    <location>
        <begin position="25"/>
        <end position="450"/>
    </location>
</feature>
<evidence type="ECO:0000313" key="3">
    <source>
        <dbReference type="Proteomes" id="UP000306602"/>
    </source>
</evidence>
<accession>A0A4V3XL04</accession>
<dbReference type="PANTHER" id="PTHR11895:SF76">
    <property type="entry name" value="INDOLEACETAMIDE HYDROLASE"/>
    <property type="match status" value="1"/>
</dbReference>
<protein>
    <submittedName>
        <fullName evidence="2">Amidase</fullName>
    </submittedName>
</protein>
<dbReference type="InterPro" id="IPR036928">
    <property type="entry name" value="AS_sf"/>
</dbReference>
<name>A0A4V3XL04_9RHOB</name>
<dbReference type="EMBL" id="SRKY01000001">
    <property type="protein sequence ID" value="THH38933.1"/>
    <property type="molecule type" value="Genomic_DNA"/>
</dbReference>
<dbReference type="Proteomes" id="UP000306602">
    <property type="component" value="Unassembled WGS sequence"/>
</dbReference>
<comment type="caution">
    <text evidence="2">The sequence shown here is derived from an EMBL/GenBank/DDBJ whole genome shotgun (WGS) entry which is preliminary data.</text>
</comment>